<evidence type="ECO:0000256" key="7">
    <source>
        <dbReference type="ARBA" id="ARBA00023136"/>
    </source>
</evidence>
<dbReference type="CDD" id="cd17324">
    <property type="entry name" value="MFS_NepI_like"/>
    <property type="match status" value="1"/>
</dbReference>
<keyword evidence="4" id="KW-1003">Cell membrane</keyword>
<feature type="transmembrane region" description="Helical" evidence="8">
    <location>
        <begin position="6"/>
        <end position="24"/>
    </location>
</feature>
<keyword evidence="3" id="KW-0813">Transport</keyword>
<dbReference type="InterPro" id="IPR011701">
    <property type="entry name" value="MFS"/>
</dbReference>
<organism evidence="10 11">
    <name type="scientific">Mobilicoccus caccae</name>
    <dbReference type="NCBI Taxonomy" id="1859295"/>
    <lineage>
        <taxon>Bacteria</taxon>
        <taxon>Bacillati</taxon>
        <taxon>Actinomycetota</taxon>
        <taxon>Actinomycetes</taxon>
        <taxon>Micrococcales</taxon>
        <taxon>Dermatophilaceae</taxon>
        <taxon>Mobilicoccus</taxon>
    </lineage>
</organism>
<dbReference type="Gene3D" id="1.20.1250.20">
    <property type="entry name" value="MFS general substrate transporter like domains"/>
    <property type="match status" value="1"/>
</dbReference>
<dbReference type="RefSeq" id="WP_284302249.1">
    <property type="nucleotide sequence ID" value="NZ_BSUO01000001.1"/>
</dbReference>
<evidence type="ECO:0000256" key="6">
    <source>
        <dbReference type="ARBA" id="ARBA00022989"/>
    </source>
</evidence>
<evidence type="ECO:0000256" key="1">
    <source>
        <dbReference type="ARBA" id="ARBA00004651"/>
    </source>
</evidence>
<feature type="transmembrane region" description="Helical" evidence="8">
    <location>
        <begin position="95"/>
        <end position="116"/>
    </location>
</feature>
<dbReference type="PANTHER" id="PTHR43271">
    <property type="entry name" value="BLL2771 PROTEIN"/>
    <property type="match status" value="1"/>
</dbReference>
<evidence type="ECO:0000313" key="10">
    <source>
        <dbReference type="EMBL" id="GMA38145.1"/>
    </source>
</evidence>
<feature type="transmembrane region" description="Helical" evidence="8">
    <location>
        <begin position="63"/>
        <end position="83"/>
    </location>
</feature>
<feature type="transmembrane region" description="Helical" evidence="8">
    <location>
        <begin position="122"/>
        <end position="144"/>
    </location>
</feature>
<evidence type="ECO:0000259" key="9">
    <source>
        <dbReference type="PROSITE" id="PS50850"/>
    </source>
</evidence>
<sequence>MTPGQSALSVSFATAGLGAALLVAGPVSEVLGRTPLMHASLFAAALVAIAGGLSPGWNALLGLRLVEGIVLAGLPAVAMAYLAEEVHPRATARVAGLYIGGTAIGGMSGRLVTGALAEFGGWRAALVGIGALCLVCAVAVWFLLPRSRRFTPAPASAAHLLDAARTILRDPAYLCLFGVAGTSMGAFVGVFNAMGFRLMAPPYGLGVGAVGLVFLTYALGSVSSAYAGRAASRWGQRAVMPVCVLVMAAGLLVTLAGPVLVVVLGLAVMTAGFFAVHGVASGWVAARAAKGGAAKGQASSGYLFAYYAGSSVFGAVAGIAWAQGAWSVVVALCAALVAVTLVLSLVLRRIPKLA</sequence>
<keyword evidence="5 8" id="KW-0812">Transmembrane</keyword>
<evidence type="ECO:0000256" key="8">
    <source>
        <dbReference type="SAM" id="Phobius"/>
    </source>
</evidence>
<accession>A0ABQ6ILB5</accession>
<feature type="transmembrane region" description="Helical" evidence="8">
    <location>
        <begin position="238"/>
        <end position="260"/>
    </location>
</feature>
<evidence type="ECO:0000256" key="2">
    <source>
        <dbReference type="ARBA" id="ARBA00008335"/>
    </source>
</evidence>
<keyword evidence="7 8" id="KW-0472">Membrane</keyword>
<protein>
    <submittedName>
        <fullName evidence="10">MFS transporter</fullName>
    </submittedName>
</protein>
<feature type="transmembrane region" description="Helical" evidence="8">
    <location>
        <begin position="36"/>
        <end position="57"/>
    </location>
</feature>
<gene>
    <name evidence="10" type="ORF">GCM10025883_01900</name>
</gene>
<evidence type="ECO:0000256" key="5">
    <source>
        <dbReference type="ARBA" id="ARBA00022692"/>
    </source>
</evidence>
<dbReference type="EMBL" id="BSUO01000001">
    <property type="protein sequence ID" value="GMA38145.1"/>
    <property type="molecule type" value="Genomic_DNA"/>
</dbReference>
<dbReference type="SUPFAM" id="SSF103473">
    <property type="entry name" value="MFS general substrate transporter"/>
    <property type="match status" value="1"/>
</dbReference>
<dbReference type="Proteomes" id="UP001157126">
    <property type="component" value="Unassembled WGS sequence"/>
</dbReference>
<feature type="transmembrane region" description="Helical" evidence="8">
    <location>
        <begin position="266"/>
        <end position="289"/>
    </location>
</feature>
<dbReference type="InterPro" id="IPR020846">
    <property type="entry name" value="MFS_dom"/>
</dbReference>
<dbReference type="Pfam" id="PF07690">
    <property type="entry name" value="MFS_1"/>
    <property type="match status" value="1"/>
</dbReference>
<feature type="transmembrane region" description="Helical" evidence="8">
    <location>
        <begin position="301"/>
        <end position="322"/>
    </location>
</feature>
<reference evidence="11" key="1">
    <citation type="journal article" date="2019" name="Int. J. Syst. Evol. Microbiol.">
        <title>The Global Catalogue of Microorganisms (GCM) 10K type strain sequencing project: providing services to taxonomists for standard genome sequencing and annotation.</title>
        <authorList>
            <consortium name="The Broad Institute Genomics Platform"/>
            <consortium name="The Broad Institute Genome Sequencing Center for Infectious Disease"/>
            <person name="Wu L."/>
            <person name="Ma J."/>
        </authorList>
    </citation>
    <scope>NUCLEOTIDE SEQUENCE [LARGE SCALE GENOMIC DNA]</scope>
    <source>
        <strain evidence="11">NBRC 113072</strain>
    </source>
</reference>
<keyword evidence="6 8" id="KW-1133">Transmembrane helix</keyword>
<feature type="transmembrane region" description="Helical" evidence="8">
    <location>
        <begin position="328"/>
        <end position="347"/>
    </location>
</feature>
<feature type="transmembrane region" description="Helical" evidence="8">
    <location>
        <begin position="203"/>
        <end position="226"/>
    </location>
</feature>
<dbReference type="PANTHER" id="PTHR43271:SF1">
    <property type="entry name" value="INNER MEMBRANE TRANSPORT PROTEIN YNFM"/>
    <property type="match status" value="1"/>
</dbReference>
<feature type="domain" description="Major facilitator superfamily (MFS) profile" evidence="9">
    <location>
        <begin position="1"/>
        <end position="352"/>
    </location>
</feature>
<evidence type="ECO:0000313" key="11">
    <source>
        <dbReference type="Proteomes" id="UP001157126"/>
    </source>
</evidence>
<comment type="similarity">
    <text evidence="2">Belongs to the major facilitator superfamily.</text>
</comment>
<name>A0ABQ6ILB5_9MICO</name>
<dbReference type="PROSITE" id="PS50850">
    <property type="entry name" value="MFS"/>
    <property type="match status" value="1"/>
</dbReference>
<dbReference type="InterPro" id="IPR036259">
    <property type="entry name" value="MFS_trans_sf"/>
</dbReference>
<evidence type="ECO:0000256" key="3">
    <source>
        <dbReference type="ARBA" id="ARBA00022448"/>
    </source>
</evidence>
<keyword evidence="11" id="KW-1185">Reference proteome</keyword>
<comment type="subcellular location">
    <subcellularLocation>
        <location evidence="1">Cell membrane</location>
        <topology evidence="1">Multi-pass membrane protein</topology>
    </subcellularLocation>
</comment>
<evidence type="ECO:0000256" key="4">
    <source>
        <dbReference type="ARBA" id="ARBA00022475"/>
    </source>
</evidence>
<comment type="caution">
    <text evidence="10">The sequence shown here is derived from an EMBL/GenBank/DDBJ whole genome shotgun (WGS) entry which is preliminary data.</text>
</comment>
<feature type="transmembrane region" description="Helical" evidence="8">
    <location>
        <begin position="172"/>
        <end position="191"/>
    </location>
</feature>
<proteinExistence type="inferred from homology"/>